<evidence type="ECO:0000313" key="4">
    <source>
        <dbReference type="Proteomes" id="UP000308197"/>
    </source>
</evidence>
<dbReference type="InParanoid" id="A0A5C3PKP7"/>
<sequence>MAIQIAAVFKHFLAVSAAYKRTGGIPDWNIQAKRFTIDDFALASIVHVGGDVFSAEIEHVSRCLSVPHVNCTPSTPCRSRSQDIGQAVGEGRPRAVSELPPFAFPRIGEVEVERWRSASRRNAEGQTGRTPQTSASSLTGAEQVDAAEPVQGTAIEAVTHVPRPPGAVPIGLNHWVLGVVMVLLVGTAVGLEAWYWVTRQKGLPTPWWWITEEFQWRYYLASSSPLGVAMVLSLLWGMIQDAILRLQPLVNLTDDRPGENAKRTILLDYSGNGILASYRALRNSDYAILLLIASTLLTTSMKPLSGAMLSVRDVWWLYPAQNVTGISKVSQDVGDQFKDMIAFQGASGFATAKILFDIGPVPFVTEDGHAVEAFQLPVGQNGTAYANVTAVFIRAVCVSPTTFLMENDGTTLWNNTVWFDDCRFSFTVDGDSSSLFGVETLPDLAECTNFTGTSPQHRPVVFWFFSYEPQPIFSAVQCTPQVCVSDVRVPRLQHDNSRGLERDQDVEHRKLELTGTQRALLRQRHAPSLQAFKVIIYTFEPIVYPPTPLIGTIDLPDVMDDEGFPTPPIVATPLPTAMPSISRLASQHDKPRGLTAMDGMLEVFPNLDASGSSHHASPHSHPSPLSPPVSSAPWIACLTASLITS</sequence>
<feature type="compositionally biased region" description="Low complexity" evidence="1">
    <location>
        <begin position="609"/>
        <end position="629"/>
    </location>
</feature>
<protein>
    <submittedName>
        <fullName evidence="3">Uncharacterized protein</fullName>
    </submittedName>
</protein>
<dbReference type="STRING" id="1314778.A0A5C3PKP7"/>
<feature type="transmembrane region" description="Helical" evidence="2">
    <location>
        <begin position="218"/>
        <end position="239"/>
    </location>
</feature>
<dbReference type="Pfam" id="PF11915">
    <property type="entry name" value="DUF3433"/>
    <property type="match status" value="1"/>
</dbReference>
<evidence type="ECO:0000313" key="3">
    <source>
        <dbReference type="EMBL" id="TFK90374.1"/>
    </source>
</evidence>
<proteinExistence type="predicted"/>
<feature type="compositionally biased region" description="Polar residues" evidence="1">
    <location>
        <begin position="124"/>
        <end position="140"/>
    </location>
</feature>
<keyword evidence="2" id="KW-1133">Transmembrane helix</keyword>
<dbReference type="AlphaFoldDB" id="A0A5C3PKP7"/>
<accession>A0A5C3PKP7</accession>
<feature type="transmembrane region" description="Helical" evidence="2">
    <location>
        <begin position="175"/>
        <end position="197"/>
    </location>
</feature>
<keyword evidence="4" id="KW-1185">Reference proteome</keyword>
<keyword evidence="2" id="KW-0472">Membrane</keyword>
<feature type="region of interest" description="Disordered" evidence="1">
    <location>
        <begin position="608"/>
        <end position="629"/>
    </location>
</feature>
<organism evidence="3 4">
    <name type="scientific">Polyporus arcularius HHB13444</name>
    <dbReference type="NCBI Taxonomy" id="1314778"/>
    <lineage>
        <taxon>Eukaryota</taxon>
        <taxon>Fungi</taxon>
        <taxon>Dikarya</taxon>
        <taxon>Basidiomycota</taxon>
        <taxon>Agaricomycotina</taxon>
        <taxon>Agaricomycetes</taxon>
        <taxon>Polyporales</taxon>
        <taxon>Polyporaceae</taxon>
        <taxon>Polyporus</taxon>
    </lineage>
</organism>
<feature type="region of interest" description="Disordered" evidence="1">
    <location>
        <begin position="118"/>
        <end position="143"/>
    </location>
</feature>
<dbReference type="Proteomes" id="UP000308197">
    <property type="component" value="Unassembled WGS sequence"/>
</dbReference>
<keyword evidence="2" id="KW-0812">Transmembrane</keyword>
<dbReference type="EMBL" id="ML211047">
    <property type="protein sequence ID" value="TFK90374.1"/>
    <property type="molecule type" value="Genomic_DNA"/>
</dbReference>
<reference evidence="3 4" key="1">
    <citation type="journal article" date="2019" name="Nat. Ecol. Evol.">
        <title>Megaphylogeny resolves global patterns of mushroom evolution.</title>
        <authorList>
            <person name="Varga T."/>
            <person name="Krizsan K."/>
            <person name="Foldi C."/>
            <person name="Dima B."/>
            <person name="Sanchez-Garcia M."/>
            <person name="Sanchez-Ramirez S."/>
            <person name="Szollosi G.J."/>
            <person name="Szarkandi J.G."/>
            <person name="Papp V."/>
            <person name="Albert L."/>
            <person name="Andreopoulos W."/>
            <person name="Angelini C."/>
            <person name="Antonin V."/>
            <person name="Barry K.W."/>
            <person name="Bougher N.L."/>
            <person name="Buchanan P."/>
            <person name="Buyck B."/>
            <person name="Bense V."/>
            <person name="Catcheside P."/>
            <person name="Chovatia M."/>
            <person name="Cooper J."/>
            <person name="Damon W."/>
            <person name="Desjardin D."/>
            <person name="Finy P."/>
            <person name="Geml J."/>
            <person name="Haridas S."/>
            <person name="Hughes K."/>
            <person name="Justo A."/>
            <person name="Karasinski D."/>
            <person name="Kautmanova I."/>
            <person name="Kiss B."/>
            <person name="Kocsube S."/>
            <person name="Kotiranta H."/>
            <person name="LaButti K.M."/>
            <person name="Lechner B.E."/>
            <person name="Liimatainen K."/>
            <person name="Lipzen A."/>
            <person name="Lukacs Z."/>
            <person name="Mihaltcheva S."/>
            <person name="Morgado L.N."/>
            <person name="Niskanen T."/>
            <person name="Noordeloos M.E."/>
            <person name="Ohm R.A."/>
            <person name="Ortiz-Santana B."/>
            <person name="Ovrebo C."/>
            <person name="Racz N."/>
            <person name="Riley R."/>
            <person name="Savchenko A."/>
            <person name="Shiryaev A."/>
            <person name="Soop K."/>
            <person name="Spirin V."/>
            <person name="Szebenyi C."/>
            <person name="Tomsovsky M."/>
            <person name="Tulloss R.E."/>
            <person name="Uehling J."/>
            <person name="Grigoriev I.V."/>
            <person name="Vagvolgyi C."/>
            <person name="Papp T."/>
            <person name="Martin F.M."/>
            <person name="Miettinen O."/>
            <person name="Hibbett D.S."/>
            <person name="Nagy L.G."/>
        </authorList>
    </citation>
    <scope>NUCLEOTIDE SEQUENCE [LARGE SCALE GENOMIC DNA]</scope>
    <source>
        <strain evidence="3 4">HHB13444</strain>
    </source>
</reference>
<evidence type="ECO:0000256" key="2">
    <source>
        <dbReference type="SAM" id="Phobius"/>
    </source>
</evidence>
<name>A0A5C3PKP7_9APHY</name>
<dbReference type="InterPro" id="IPR021840">
    <property type="entry name" value="DUF3433"/>
</dbReference>
<gene>
    <name evidence="3" type="ORF">K466DRAFT_660835</name>
</gene>
<evidence type="ECO:0000256" key="1">
    <source>
        <dbReference type="SAM" id="MobiDB-lite"/>
    </source>
</evidence>